<dbReference type="InterPro" id="IPR051082">
    <property type="entry name" value="Pentapeptide-BTB/POZ_domain"/>
</dbReference>
<dbReference type="PANTHER" id="PTHR14136">
    <property type="entry name" value="BTB_POZ DOMAIN-CONTAINING PROTEIN KCTD9"/>
    <property type="match status" value="1"/>
</dbReference>
<evidence type="ECO:0000313" key="2">
    <source>
        <dbReference type="Proteomes" id="UP000682811"/>
    </source>
</evidence>
<organism evidence="1 2">
    <name type="scientific">Paenibacillus azoreducens</name>
    <dbReference type="NCBI Taxonomy" id="116718"/>
    <lineage>
        <taxon>Bacteria</taxon>
        <taxon>Bacillati</taxon>
        <taxon>Bacillota</taxon>
        <taxon>Bacilli</taxon>
        <taxon>Bacillales</taxon>
        <taxon>Paenibacillaceae</taxon>
        <taxon>Paenibacillus</taxon>
    </lineage>
</organism>
<dbReference type="InterPro" id="IPR001646">
    <property type="entry name" value="5peptide_repeat"/>
</dbReference>
<dbReference type="Pfam" id="PF00805">
    <property type="entry name" value="Pentapeptide"/>
    <property type="match status" value="2"/>
</dbReference>
<keyword evidence="2" id="KW-1185">Reference proteome</keyword>
<evidence type="ECO:0008006" key="3">
    <source>
        <dbReference type="Google" id="ProtNLM"/>
    </source>
</evidence>
<proteinExistence type="predicted"/>
<reference evidence="1 2" key="1">
    <citation type="submission" date="2021-03" db="EMBL/GenBank/DDBJ databases">
        <title>Antimicrobial resistance genes in bacteria isolated from Japanese honey, and their potential for conferring macrolide and lincosamide resistance in the American foulbrood pathogen Paenibacillus larvae.</title>
        <authorList>
            <person name="Okamoto M."/>
            <person name="Kumagai M."/>
            <person name="Kanamori H."/>
            <person name="Takamatsu D."/>
        </authorList>
    </citation>
    <scope>NUCLEOTIDE SEQUENCE [LARGE SCALE GENOMIC DNA]</scope>
    <source>
        <strain evidence="1 2">J34TS1</strain>
    </source>
</reference>
<evidence type="ECO:0000313" key="1">
    <source>
        <dbReference type="EMBL" id="GIO45986.1"/>
    </source>
</evidence>
<dbReference type="Gene3D" id="2.160.20.80">
    <property type="entry name" value="E3 ubiquitin-protein ligase SopA"/>
    <property type="match status" value="1"/>
</dbReference>
<sequence length="363" mass="42195">MNSEQTRQEIIDEILESAMNDAFSILEAEFHTQKDRLIQDFIHSFQQMCVKIKQLQERGRKAPIAYIHYSLLRTSILQQKYTYLIEAYSEEWYGDENECFSWYDASWFYKSFAPLQSLLAQKLKKYFRLFQPGDRERIMLKYIPYYHQFVVAIARLAICQAMELPEAKHIAKSEIFRIRIGEFKDISEDIYVSDSQAKTLQYVRKLQRQDIQLAYEDLTELSLQGQSLDHTEMRYADFRGGQLTNCKLRGCILIGTRWNGAILSQSDFSQSLITDADFSQCDLRETSFRHANGKGFREGLYRSPGLQGIRFADANLEGADFRGAELFCADFQGANLRGAIFSESDVNKYQLSEEQLQSIDTVL</sequence>
<protein>
    <recommendedName>
        <fullName evidence="3">Pentapeptide repeat-containing protein</fullName>
    </recommendedName>
</protein>
<dbReference type="SUPFAM" id="SSF141571">
    <property type="entry name" value="Pentapeptide repeat-like"/>
    <property type="match status" value="1"/>
</dbReference>
<dbReference type="EMBL" id="BORT01000002">
    <property type="protein sequence ID" value="GIO45986.1"/>
    <property type="molecule type" value="Genomic_DNA"/>
</dbReference>
<dbReference type="RefSeq" id="WP_212977068.1">
    <property type="nucleotide sequence ID" value="NZ_AP025343.1"/>
</dbReference>
<accession>A0A920CM87</accession>
<gene>
    <name evidence="1" type="ORF">J34TS1_07510</name>
</gene>
<dbReference type="Proteomes" id="UP000682811">
    <property type="component" value="Unassembled WGS sequence"/>
</dbReference>
<name>A0A920CM87_9BACL</name>
<dbReference type="PANTHER" id="PTHR14136:SF17">
    <property type="entry name" value="BTB_POZ DOMAIN-CONTAINING PROTEIN KCTD9"/>
    <property type="match status" value="1"/>
</dbReference>
<comment type="caution">
    <text evidence="1">The sequence shown here is derived from an EMBL/GenBank/DDBJ whole genome shotgun (WGS) entry which is preliminary data.</text>
</comment>
<dbReference type="AlphaFoldDB" id="A0A920CM87"/>